<evidence type="ECO:0000313" key="6">
    <source>
        <dbReference type="EMBL" id="GAA4682394.1"/>
    </source>
</evidence>
<dbReference type="InterPro" id="IPR013342">
    <property type="entry name" value="Mandelate_racemase_C"/>
</dbReference>
<feature type="domain" description="Mandelate racemase/muconate lactonizing enzyme C-terminal" evidence="5">
    <location>
        <begin position="142"/>
        <end position="239"/>
    </location>
</feature>
<dbReference type="SFLD" id="SFLDS00001">
    <property type="entry name" value="Enolase"/>
    <property type="match status" value="1"/>
</dbReference>
<proteinExistence type="predicted"/>
<evidence type="ECO:0000256" key="1">
    <source>
        <dbReference type="ARBA" id="ARBA00001946"/>
    </source>
</evidence>
<organism evidence="6 7">
    <name type="scientific">Frondihabitans cladoniiphilus</name>
    <dbReference type="NCBI Taxonomy" id="715785"/>
    <lineage>
        <taxon>Bacteria</taxon>
        <taxon>Bacillati</taxon>
        <taxon>Actinomycetota</taxon>
        <taxon>Actinomycetes</taxon>
        <taxon>Micrococcales</taxon>
        <taxon>Microbacteriaceae</taxon>
        <taxon>Frondihabitans</taxon>
    </lineage>
</organism>
<dbReference type="PANTHER" id="PTHR13794:SF58">
    <property type="entry name" value="MITOCHONDRIAL ENOLASE SUPERFAMILY MEMBER 1"/>
    <property type="match status" value="1"/>
</dbReference>
<dbReference type="PANTHER" id="PTHR13794">
    <property type="entry name" value="ENOLASE SUPERFAMILY, MANDELATE RACEMASE"/>
    <property type="match status" value="1"/>
</dbReference>
<dbReference type="Gene3D" id="3.30.390.10">
    <property type="entry name" value="Enolase-like, N-terminal domain"/>
    <property type="match status" value="1"/>
</dbReference>
<dbReference type="Pfam" id="PF13378">
    <property type="entry name" value="MR_MLE_C"/>
    <property type="match status" value="1"/>
</dbReference>
<dbReference type="InterPro" id="IPR018110">
    <property type="entry name" value="Mandel_Rmase/mucon_lact_enz_CS"/>
</dbReference>
<keyword evidence="2" id="KW-0479">Metal-binding</keyword>
<feature type="compositionally biased region" description="Basic and acidic residues" evidence="4">
    <location>
        <begin position="367"/>
        <end position="379"/>
    </location>
</feature>
<dbReference type="SUPFAM" id="SSF51604">
    <property type="entry name" value="Enolase C-terminal domain-like"/>
    <property type="match status" value="1"/>
</dbReference>
<evidence type="ECO:0000256" key="2">
    <source>
        <dbReference type="ARBA" id="ARBA00022723"/>
    </source>
</evidence>
<dbReference type="PROSITE" id="PS00909">
    <property type="entry name" value="MR_MLE_2"/>
    <property type="match status" value="1"/>
</dbReference>
<gene>
    <name evidence="6" type="ORF">GCM10025780_29800</name>
</gene>
<keyword evidence="7" id="KW-1185">Reference proteome</keyword>
<dbReference type="InterPro" id="IPR029065">
    <property type="entry name" value="Enolase_C-like"/>
</dbReference>
<dbReference type="CDD" id="cd03316">
    <property type="entry name" value="MR_like"/>
    <property type="match status" value="1"/>
</dbReference>
<sequence length="379" mass="40866">MTTITGLSAVLHRAPLVRPWGTDVRSTHVIEVVVDCDDGTSGTGLSWTPTIGARALLALIEDDVRAFVVGRESDARSLWPALWAHLHEAGSGGLTTMAMAGVDLALWDRAARLRSLPLADHLGRTRDSAPVYGSGVNLHYPIDELVEQVGRWVAAGHQAVKVKVGRPDLREDVERIAAVRDMLGPDRRLMIDANQRWDLPTARRAVAALAPFDLDWIEEPLRAEDTWAYAQLRSAIDVPIALGENCHTIYRFRDLIDAGAVDVVQPNVVRVGGITPFLAVAELARAHSLTVAPHLLPELSGHLALALPEETWVEDVEDAGFTRLGILSGPAGVVMADGRLRLTGAPGLGLDFAESVTPGIPAQSEGRTARDHDLMKESA</sequence>
<comment type="caution">
    <text evidence="6">The sequence shown here is derived from an EMBL/GenBank/DDBJ whole genome shotgun (WGS) entry which is preliminary data.</text>
</comment>
<name>A0ABP8W5Y1_9MICO</name>
<protein>
    <submittedName>
        <fullName evidence="6">Mandelate racemase/muconate lactonizing enzyme family protein</fullName>
    </submittedName>
</protein>
<dbReference type="RefSeq" id="WP_345376712.1">
    <property type="nucleotide sequence ID" value="NZ_BAABLM010000007.1"/>
</dbReference>
<evidence type="ECO:0000256" key="3">
    <source>
        <dbReference type="ARBA" id="ARBA00022842"/>
    </source>
</evidence>
<dbReference type="InterPro" id="IPR029017">
    <property type="entry name" value="Enolase-like_N"/>
</dbReference>
<dbReference type="InterPro" id="IPR013341">
    <property type="entry name" value="Mandelate_racemase_N_dom"/>
</dbReference>
<dbReference type="Proteomes" id="UP001501295">
    <property type="component" value="Unassembled WGS sequence"/>
</dbReference>
<dbReference type="SUPFAM" id="SSF54826">
    <property type="entry name" value="Enolase N-terminal domain-like"/>
    <property type="match status" value="1"/>
</dbReference>
<comment type="cofactor">
    <cofactor evidence="1">
        <name>Mg(2+)</name>
        <dbReference type="ChEBI" id="CHEBI:18420"/>
    </cofactor>
</comment>
<dbReference type="InterPro" id="IPR046945">
    <property type="entry name" value="RHMD-like"/>
</dbReference>
<dbReference type="Gene3D" id="3.20.20.120">
    <property type="entry name" value="Enolase-like C-terminal domain"/>
    <property type="match status" value="1"/>
</dbReference>
<keyword evidence="3" id="KW-0460">Magnesium</keyword>
<evidence type="ECO:0000313" key="7">
    <source>
        <dbReference type="Proteomes" id="UP001501295"/>
    </source>
</evidence>
<evidence type="ECO:0000259" key="5">
    <source>
        <dbReference type="SMART" id="SM00922"/>
    </source>
</evidence>
<dbReference type="InterPro" id="IPR036849">
    <property type="entry name" value="Enolase-like_C_sf"/>
</dbReference>
<evidence type="ECO:0000256" key="4">
    <source>
        <dbReference type="SAM" id="MobiDB-lite"/>
    </source>
</evidence>
<dbReference type="EMBL" id="BAABLM010000007">
    <property type="protein sequence ID" value="GAA4682394.1"/>
    <property type="molecule type" value="Genomic_DNA"/>
</dbReference>
<feature type="region of interest" description="Disordered" evidence="4">
    <location>
        <begin position="359"/>
        <end position="379"/>
    </location>
</feature>
<accession>A0ABP8W5Y1</accession>
<reference evidence="7" key="1">
    <citation type="journal article" date="2019" name="Int. J. Syst. Evol. Microbiol.">
        <title>The Global Catalogue of Microorganisms (GCM) 10K type strain sequencing project: providing services to taxonomists for standard genome sequencing and annotation.</title>
        <authorList>
            <consortium name="The Broad Institute Genomics Platform"/>
            <consortium name="The Broad Institute Genome Sequencing Center for Infectious Disease"/>
            <person name="Wu L."/>
            <person name="Ma J."/>
        </authorList>
    </citation>
    <scope>NUCLEOTIDE SEQUENCE [LARGE SCALE GENOMIC DNA]</scope>
    <source>
        <strain evidence="7">JCM 18956</strain>
    </source>
</reference>
<dbReference type="Pfam" id="PF02746">
    <property type="entry name" value="MR_MLE_N"/>
    <property type="match status" value="1"/>
</dbReference>
<dbReference type="SMART" id="SM00922">
    <property type="entry name" value="MR_MLE"/>
    <property type="match status" value="1"/>
</dbReference>